<dbReference type="GO" id="GO:0003700">
    <property type="term" value="F:DNA-binding transcription factor activity"/>
    <property type="evidence" value="ECO:0007669"/>
    <property type="project" value="InterPro"/>
</dbReference>
<dbReference type="Proteomes" id="UP000321456">
    <property type="component" value="Unassembled WGS sequence"/>
</dbReference>
<dbReference type="PROSITE" id="PS50949">
    <property type="entry name" value="HTH_GNTR"/>
    <property type="match status" value="1"/>
</dbReference>
<gene>
    <name evidence="5" type="ORF">FVB32_14245</name>
</gene>
<proteinExistence type="predicted"/>
<keyword evidence="6" id="KW-1185">Reference proteome</keyword>
<protein>
    <submittedName>
        <fullName evidence="5">GntR family transcriptional regulator</fullName>
    </submittedName>
</protein>
<dbReference type="Pfam" id="PF07729">
    <property type="entry name" value="FCD"/>
    <property type="match status" value="1"/>
</dbReference>
<keyword evidence="1" id="KW-0805">Transcription regulation</keyword>
<accession>A0A5C8V2B7</accession>
<dbReference type="SUPFAM" id="SSF46785">
    <property type="entry name" value="Winged helix' DNA-binding domain"/>
    <property type="match status" value="1"/>
</dbReference>
<dbReference type="Gene3D" id="1.20.120.530">
    <property type="entry name" value="GntR ligand-binding domain-like"/>
    <property type="match status" value="1"/>
</dbReference>
<dbReference type="SMART" id="SM00345">
    <property type="entry name" value="HTH_GNTR"/>
    <property type="match status" value="1"/>
</dbReference>
<dbReference type="Gene3D" id="1.10.10.10">
    <property type="entry name" value="Winged helix-like DNA-binding domain superfamily/Winged helix DNA-binding domain"/>
    <property type="match status" value="1"/>
</dbReference>
<dbReference type="RefSeq" id="WP_147744502.1">
    <property type="nucleotide sequence ID" value="NZ_VRUR01000002.1"/>
</dbReference>
<keyword evidence="3" id="KW-0804">Transcription</keyword>
<dbReference type="PANTHER" id="PTHR43537:SF24">
    <property type="entry name" value="GLUCONATE OPERON TRANSCRIPTIONAL REPRESSOR"/>
    <property type="match status" value="1"/>
</dbReference>
<dbReference type="InterPro" id="IPR008920">
    <property type="entry name" value="TF_FadR/GntR_C"/>
</dbReference>
<evidence type="ECO:0000313" key="5">
    <source>
        <dbReference type="EMBL" id="TXN35730.1"/>
    </source>
</evidence>
<dbReference type="InterPro" id="IPR011711">
    <property type="entry name" value="GntR_C"/>
</dbReference>
<feature type="domain" description="HTH gntR-type" evidence="4">
    <location>
        <begin position="5"/>
        <end position="72"/>
    </location>
</feature>
<dbReference type="AlphaFoldDB" id="A0A5C8V2B7"/>
<reference evidence="5 6" key="1">
    <citation type="submission" date="2019-08" db="EMBL/GenBank/DDBJ databases">
        <title>Professor.</title>
        <authorList>
            <person name="Park J.S."/>
        </authorList>
    </citation>
    <scope>NUCLEOTIDE SEQUENCE [LARGE SCALE GENOMIC DNA]</scope>
    <source>
        <strain evidence="5 6">176CP5-101</strain>
    </source>
</reference>
<evidence type="ECO:0000313" key="6">
    <source>
        <dbReference type="Proteomes" id="UP000321456"/>
    </source>
</evidence>
<dbReference type="EMBL" id="VRUR01000002">
    <property type="protein sequence ID" value="TXN35730.1"/>
    <property type="molecule type" value="Genomic_DNA"/>
</dbReference>
<dbReference type="Pfam" id="PF00392">
    <property type="entry name" value="GntR"/>
    <property type="match status" value="1"/>
</dbReference>
<keyword evidence="2" id="KW-0238">DNA-binding</keyword>
<evidence type="ECO:0000259" key="4">
    <source>
        <dbReference type="PROSITE" id="PS50949"/>
    </source>
</evidence>
<evidence type="ECO:0000256" key="3">
    <source>
        <dbReference type="ARBA" id="ARBA00023163"/>
    </source>
</evidence>
<sequence>MHNNQILRNRVKSHLLVQIQKGDLVVGKTINLAALSRKIGVSVTPIREALSQLEQARIINAVPNRGFVVTRLSKKEAKNLYETIAQLEIMALENSDFSKEDVSALQVQQLKLQQAYTPVSRLKERFAFHNILVRKCNNAVLMQILETLWARLLFYEQGFGNDASFYENVDNQNEAIIRAIEEDNLPTAALILKMNWMVVLEYVEKHIEA</sequence>
<comment type="caution">
    <text evidence="5">The sequence shown here is derived from an EMBL/GenBank/DDBJ whole genome shotgun (WGS) entry which is preliminary data.</text>
</comment>
<name>A0A5C8V2B7_9FLAO</name>
<evidence type="ECO:0000256" key="2">
    <source>
        <dbReference type="ARBA" id="ARBA00023125"/>
    </source>
</evidence>
<dbReference type="GO" id="GO:0003677">
    <property type="term" value="F:DNA binding"/>
    <property type="evidence" value="ECO:0007669"/>
    <property type="project" value="UniProtKB-KW"/>
</dbReference>
<dbReference type="InterPro" id="IPR036388">
    <property type="entry name" value="WH-like_DNA-bd_sf"/>
</dbReference>
<organism evidence="5 6">
    <name type="scientific">Flagellimonas hymeniacidonis</name>
    <dbReference type="NCBI Taxonomy" id="2603628"/>
    <lineage>
        <taxon>Bacteria</taxon>
        <taxon>Pseudomonadati</taxon>
        <taxon>Bacteroidota</taxon>
        <taxon>Flavobacteriia</taxon>
        <taxon>Flavobacteriales</taxon>
        <taxon>Flavobacteriaceae</taxon>
        <taxon>Flagellimonas</taxon>
    </lineage>
</organism>
<dbReference type="InterPro" id="IPR000524">
    <property type="entry name" value="Tscrpt_reg_HTH_GntR"/>
</dbReference>
<dbReference type="InterPro" id="IPR036390">
    <property type="entry name" value="WH_DNA-bd_sf"/>
</dbReference>
<dbReference type="SUPFAM" id="SSF48008">
    <property type="entry name" value="GntR ligand-binding domain-like"/>
    <property type="match status" value="1"/>
</dbReference>
<evidence type="ECO:0000256" key="1">
    <source>
        <dbReference type="ARBA" id="ARBA00023015"/>
    </source>
</evidence>
<dbReference type="PANTHER" id="PTHR43537">
    <property type="entry name" value="TRANSCRIPTIONAL REGULATOR, GNTR FAMILY"/>
    <property type="match status" value="1"/>
</dbReference>